<evidence type="ECO:0000313" key="2">
    <source>
        <dbReference type="EMBL" id="WLR44207.1"/>
    </source>
</evidence>
<feature type="transmembrane region" description="Helical" evidence="1">
    <location>
        <begin position="6"/>
        <end position="24"/>
    </location>
</feature>
<keyword evidence="1" id="KW-1133">Transmembrane helix</keyword>
<name>A0ABY9K060_9BACI</name>
<keyword evidence="1" id="KW-0472">Membrane</keyword>
<sequence length="140" mass="15509">MIIILYLSVALIAVAFTVLVVYLAKALKSMSNTLNQVSGTLEGMEKQLQGITTETTSLLHKTNALAEDVQQKSERLNVLVDGIKDVGTTVQSFNDSLQRASTSVSNQVHQNKEKVSQVIQWSNVFIDIWDKVKNKKSKSE</sequence>
<organism evidence="2 3">
    <name type="scientific">Bacillus carboniphilus</name>
    <dbReference type="NCBI Taxonomy" id="86663"/>
    <lineage>
        <taxon>Bacteria</taxon>
        <taxon>Bacillati</taxon>
        <taxon>Bacillota</taxon>
        <taxon>Bacilli</taxon>
        <taxon>Bacillales</taxon>
        <taxon>Bacillaceae</taxon>
        <taxon>Bacillus</taxon>
    </lineage>
</organism>
<dbReference type="PANTHER" id="PTHR40070:SF1">
    <property type="entry name" value="UPF0478 PROTEIN YTXG"/>
    <property type="match status" value="1"/>
</dbReference>
<keyword evidence="1" id="KW-0812">Transmembrane</keyword>
<dbReference type="PANTHER" id="PTHR40070">
    <property type="entry name" value="UPF0478 PROTEIN YTXG"/>
    <property type="match status" value="1"/>
</dbReference>
<gene>
    <name evidence="2" type="ORF">LC087_09120</name>
</gene>
<proteinExistence type="predicted"/>
<evidence type="ECO:0000313" key="3">
    <source>
        <dbReference type="Proteomes" id="UP001197974"/>
    </source>
</evidence>
<protein>
    <submittedName>
        <fullName evidence="2">DUF948 domain-containing protein</fullName>
    </submittedName>
</protein>
<dbReference type="Proteomes" id="UP001197974">
    <property type="component" value="Chromosome"/>
</dbReference>
<accession>A0ABY9K060</accession>
<reference evidence="2 3" key="1">
    <citation type="submission" date="2023-06" db="EMBL/GenBank/DDBJ databases">
        <title>Five Gram-positive bacteria isolated from mangrove sediments in Shenzhen, Guangdong, China.</title>
        <authorList>
            <person name="Yu S."/>
            <person name="Zheng W."/>
            <person name="Huang Y."/>
        </authorList>
    </citation>
    <scope>NUCLEOTIDE SEQUENCE [LARGE SCALE GENOMIC DNA]</scope>
    <source>
        <strain evidence="2 3">SaN35-3</strain>
    </source>
</reference>
<keyword evidence="3" id="KW-1185">Reference proteome</keyword>
<evidence type="ECO:0000256" key="1">
    <source>
        <dbReference type="SAM" id="Phobius"/>
    </source>
</evidence>
<dbReference type="InterPro" id="IPR009293">
    <property type="entry name" value="UPF0478"/>
</dbReference>
<dbReference type="RefSeq" id="WP_226539144.1">
    <property type="nucleotide sequence ID" value="NZ_CP129013.1"/>
</dbReference>
<dbReference type="Pfam" id="PF06103">
    <property type="entry name" value="DUF948"/>
    <property type="match status" value="1"/>
</dbReference>
<dbReference type="Gene3D" id="1.20.1480.30">
    <property type="entry name" value="Designed four-helix bundle protein"/>
    <property type="match status" value="1"/>
</dbReference>
<dbReference type="EMBL" id="CP129013">
    <property type="protein sequence ID" value="WLR44207.1"/>
    <property type="molecule type" value="Genomic_DNA"/>
</dbReference>